<dbReference type="EMBL" id="CAJVPM010008406">
    <property type="protein sequence ID" value="CAG8554851.1"/>
    <property type="molecule type" value="Genomic_DNA"/>
</dbReference>
<organism evidence="1 2">
    <name type="scientific">Scutellospora calospora</name>
    <dbReference type="NCBI Taxonomy" id="85575"/>
    <lineage>
        <taxon>Eukaryota</taxon>
        <taxon>Fungi</taxon>
        <taxon>Fungi incertae sedis</taxon>
        <taxon>Mucoromycota</taxon>
        <taxon>Glomeromycotina</taxon>
        <taxon>Glomeromycetes</taxon>
        <taxon>Diversisporales</taxon>
        <taxon>Gigasporaceae</taxon>
        <taxon>Scutellospora</taxon>
    </lineage>
</organism>
<evidence type="ECO:0000313" key="2">
    <source>
        <dbReference type="Proteomes" id="UP000789860"/>
    </source>
</evidence>
<name>A0ACA9M1W2_9GLOM</name>
<dbReference type="Proteomes" id="UP000789860">
    <property type="component" value="Unassembled WGS sequence"/>
</dbReference>
<sequence length="50" mass="5792">PAIFLIVFDLVYFAMGSALNGIRKVITRIEEHTRRNIDNVQTTTIKEVTW</sequence>
<proteinExistence type="predicted"/>
<comment type="caution">
    <text evidence="1">The sequence shown here is derived from an EMBL/GenBank/DDBJ whole genome shotgun (WGS) entry which is preliminary data.</text>
</comment>
<keyword evidence="2" id="KW-1185">Reference proteome</keyword>
<feature type="non-terminal residue" evidence="1">
    <location>
        <position position="1"/>
    </location>
</feature>
<reference evidence="1" key="1">
    <citation type="submission" date="2021-06" db="EMBL/GenBank/DDBJ databases">
        <authorList>
            <person name="Kallberg Y."/>
            <person name="Tangrot J."/>
            <person name="Rosling A."/>
        </authorList>
    </citation>
    <scope>NUCLEOTIDE SEQUENCE</scope>
    <source>
        <strain evidence="1">AU212A</strain>
    </source>
</reference>
<accession>A0ACA9M1W2</accession>
<evidence type="ECO:0000313" key="1">
    <source>
        <dbReference type="EMBL" id="CAG8554851.1"/>
    </source>
</evidence>
<protein>
    <submittedName>
        <fullName evidence="1">8218_t:CDS:1</fullName>
    </submittedName>
</protein>
<gene>
    <name evidence="1" type="ORF">SCALOS_LOCUS5306</name>
</gene>